<feature type="domain" description="HIT" evidence="4">
    <location>
        <begin position="5"/>
        <end position="114"/>
    </location>
</feature>
<evidence type="ECO:0000256" key="3">
    <source>
        <dbReference type="PROSITE-ProRule" id="PRU00464"/>
    </source>
</evidence>
<feature type="active site" description="Tele-AMP-histidine intermediate" evidence="1">
    <location>
        <position position="100"/>
    </location>
</feature>
<dbReference type="GO" id="GO:0003824">
    <property type="term" value="F:catalytic activity"/>
    <property type="evidence" value="ECO:0007669"/>
    <property type="project" value="InterPro"/>
</dbReference>
<dbReference type="Pfam" id="PF11969">
    <property type="entry name" value="DcpS_C"/>
    <property type="match status" value="1"/>
</dbReference>
<evidence type="ECO:0000313" key="5">
    <source>
        <dbReference type="EMBL" id="EGC03273.1"/>
    </source>
</evidence>
<sequence length="114" mass="12513">MADCLFCKIVAGEIPSKKIYEDETVYVFEDIAPTAPVHYLVIPKAHISKLSDVTAENSAVISHIYEVIAKLSKENEAMKDGFRVVSNCGESAGQSVFHIHFHLLAGRPLTWPAG</sequence>
<protein>
    <submittedName>
        <fullName evidence="5">Histidine triad domain protein</fullName>
    </submittedName>
</protein>
<reference evidence="5 6" key="1">
    <citation type="submission" date="2011-02" db="EMBL/GenBank/DDBJ databases">
        <authorList>
            <person name="Nelson K.E."/>
            <person name="Sutton G."/>
            <person name="Torralba M."/>
            <person name="Durkin S."/>
            <person name="Harkins D."/>
            <person name="Montgomery R."/>
            <person name="Ziemer C."/>
            <person name="Klaassens E."/>
            <person name="Ocuiv P."/>
            <person name="Morrison M."/>
        </authorList>
    </citation>
    <scope>NUCLEOTIDE SEQUENCE [LARGE SCALE GENOMIC DNA]</scope>
    <source>
        <strain evidence="5 6">8</strain>
    </source>
</reference>
<dbReference type="Proteomes" id="UP000004259">
    <property type="component" value="Unassembled WGS sequence"/>
</dbReference>
<evidence type="ECO:0000256" key="2">
    <source>
        <dbReference type="PIRSR" id="PIRSR601310-3"/>
    </source>
</evidence>
<dbReference type="STRING" id="246199.CUS_4912"/>
<dbReference type="OrthoDB" id="9784774at2"/>
<organism evidence="5 6">
    <name type="scientific">Ruminococcus albus 8</name>
    <dbReference type="NCBI Taxonomy" id="246199"/>
    <lineage>
        <taxon>Bacteria</taxon>
        <taxon>Bacillati</taxon>
        <taxon>Bacillota</taxon>
        <taxon>Clostridia</taxon>
        <taxon>Eubacteriales</taxon>
        <taxon>Oscillospiraceae</taxon>
        <taxon>Ruminococcus</taxon>
    </lineage>
</organism>
<name>E9SBS1_RUMAL</name>
<dbReference type="InterPro" id="IPR001310">
    <property type="entry name" value="Histidine_triad_HIT"/>
</dbReference>
<dbReference type="AlphaFoldDB" id="E9SBS1"/>
<dbReference type="InterPro" id="IPR019808">
    <property type="entry name" value="Histidine_triad_CS"/>
</dbReference>
<dbReference type="InterPro" id="IPR036265">
    <property type="entry name" value="HIT-like_sf"/>
</dbReference>
<gene>
    <name evidence="5" type="ORF">CUS_4912</name>
</gene>
<dbReference type="PROSITE" id="PS51084">
    <property type="entry name" value="HIT_2"/>
    <property type="match status" value="1"/>
</dbReference>
<dbReference type="eggNOG" id="COG0537">
    <property type="taxonomic scope" value="Bacteria"/>
</dbReference>
<dbReference type="PRINTS" id="PR00332">
    <property type="entry name" value="HISTRIAD"/>
</dbReference>
<dbReference type="EMBL" id="ADKM02000073">
    <property type="protein sequence ID" value="EGC03273.1"/>
    <property type="molecule type" value="Genomic_DNA"/>
</dbReference>
<accession>E9SBS1</accession>
<keyword evidence="6" id="KW-1185">Reference proteome</keyword>
<dbReference type="PANTHER" id="PTHR23089">
    <property type="entry name" value="HISTIDINE TRIAD HIT PROTEIN"/>
    <property type="match status" value="1"/>
</dbReference>
<dbReference type="PROSITE" id="PS00892">
    <property type="entry name" value="HIT_1"/>
    <property type="match status" value="1"/>
</dbReference>
<feature type="short sequence motif" description="Histidine triad motif" evidence="2 3">
    <location>
        <begin position="98"/>
        <end position="102"/>
    </location>
</feature>
<comment type="caution">
    <text evidence="5">The sequence shown here is derived from an EMBL/GenBank/DDBJ whole genome shotgun (WGS) entry which is preliminary data.</text>
</comment>
<dbReference type="Gene3D" id="3.30.428.10">
    <property type="entry name" value="HIT-like"/>
    <property type="match status" value="1"/>
</dbReference>
<evidence type="ECO:0000256" key="1">
    <source>
        <dbReference type="PIRSR" id="PIRSR601310-1"/>
    </source>
</evidence>
<evidence type="ECO:0000313" key="6">
    <source>
        <dbReference type="Proteomes" id="UP000004259"/>
    </source>
</evidence>
<evidence type="ECO:0000259" key="4">
    <source>
        <dbReference type="PROSITE" id="PS51084"/>
    </source>
</evidence>
<dbReference type="RefSeq" id="WP_002849116.1">
    <property type="nucleotide sequence ID" value="NZ_ADKM02000073.1"/>
</dbReference>
<dbReference type="InterPro" id="IPR011146">
    <property type="entry name" value="HIT-like"/>
</dbReference>
<proteinExistence type="predicted"/>
<dbReference type="SUPFAM" id="SSF54197">
    <property type="entry name" value="HIT-like"/>
    <property type="match status" value="1"/>
</dbReference>
<dbReference type="CDD" id="cd01276">
    <property type="entry name" value="PKCI_related"/>
    <property type="match status" value="1"/>
</dbReference>